<dbReference type="EMBL" id="PGGN01000009">
    <property type="protein sequence ID" value="PSH54394.1"/>
    <property type="molecule type" value="Genomic_DNA"/>
</dbReference>
<dbReference type="Proteomes" id="UP000241158">
    <property type="component" value="Unassembled WGS sequence"/>
</dbReference>
<proteinExistence type="predicted"/>
<keyword evidence="2" id="KW-1185">Reference proteome</keyword>
<sequence length="94" mass="11435">MAEGLWAFGFWFLRRSMRLPGPVLPDAVWAVVFHGRFFDNFIQKKEKRGRQGPAELRKKFEQILWRTRFERRCYMRPFAFGICRAIGGFEWDWM</sequence>
<evidence type="ECO:0000313" key="2">
    <source>
        <dbReference type="Proteomes" id="UP000241158"/>
    </source>
</evidence>
<reference evidence="2" key="1">
    <citation type="submission" date="2017-11" db="EMBL/GenBank/DDBJ databases">
        <authorList>
            <person name="Kuznetsova I."/>
            <person name="Sazanova A."/>
            <person name="Chirak E."/>
            <person name="Safronova V."/>
            <person name="Willems A."/>
        </authorList>
    </citation>
    <scope>NUCLEOTIDE SEQUENCE [LARGE SCALE GENOMIC DNA]</scope>
    <source>
        <strain evidence="2">PEPV15</strain>
    </source>
</reference>
<organism evidence="1 2">
    <name type="scientific">Phyllobacterium endophyticum</name>
    <dbReference type="NCBI Taxonomy" id="1149773"/>
    <lineage>
        <taxon>Bacteria</taxon>
        <taxon>Pseudomonadati</taxon>
        <taxon>Pseudomonadota</taxon>
        <taxon>Alphaproteobacteria</taxon>
        <taxon>Hyphomicrobiales</taxon>
        <taxon>Phyllobacteriaceae</taxon>
        <taxon>Phyllobacterium</taxon>
    </lineage>
</organism>
<name>A0A2P7AJK0_9HYPH</name>
<comment type="caution">
    <text evidence="1">The sequence shown here is derived from an EMBL/GenBank/DDBJ whole genome shotgun (WGS) entry which is preliminary data.</text>
</comment>
<gene>
    <name evidence="1" type="ORF">CU100_26500</name>
</gene>
<accession>A0A2P7AJK0</accession>
<dbReference type="AlphaFoldDB" id="A0A2P7AJK0"/>
<evidence type="ECO:0000313" key="1">
    <source>
        <dbReference type="EMBL" id="PSH54394.1"/>
    </source>
</evidence>
<protein>
    <submittedName>
        <fullName evidence="1">Uncharacterized protein</fullName>
    </submittedName>
</protein>